<reference evidence="1 2" key="1">
    <citation type="submission" date="2019-08" db="EMBL/GenBank/DDBJ databases">
        <authorList>
            <person name="Toschakov S.V."/>
        </authorList>
    </citation>
    <scope>NUCLEOTIDE SEQUENCE [LARGE SCALE GENOMIC DNA]</scope>
    <source>
        <strain evidence="1 2">3753O</strain>
    </source>
</reference>
<evidence type="ECO:0000313" key="1">
    <source>
        <dbReference type="EMBL" id="QFG02142.1"/>
    </source>
</evidence>
<accession>A0ABX6BYT5</accession>
<organism evidence="1 2">
    <name type="scientific">Tepidiforma bonchosmolovskayae</name>
    <dbReference type="NCBI Taxonomy" id="2601677"/>
    <lineage>
        <taxon>Bacteria</taxon>
        <taxon>Bacillati</taxon>
        <taxon>Chloroflexota</taxon>
        <taxon>Tepidiformia</taxon>
        <taxon>Tepidiformales</taxon>
        <taxon>Tepidiformaceae</taxon>
        <taxon>Tepidiforma</taxon>
    </lineage>
</organism>
<keyword evidence="2" id="KW-1185">Reference proteome</keyword>
<reference evidence="1 2" key="2">
    <citation type="submission" date="2019-10" db="EMBL/GenBank/DDBJ databases">
        <title>Thermopilla bonchosmolovskayae gen. nov., sp. nov., a moderately thermophilic Chloroflexi bacterium from a Chukotka hot spring (Arctic, Russia), representing a novel classis Thermopillaia, which include previously uncultivated lineage OLB14.</title>
        <authorList>
            <person name="Kochetkova T.V."/>
            <person name="Zayulina K.S."/>
            <person name="Zhigarkov V.S."/>
            <person name="Minaev N.V."/>
            <person name="Novikov A."/>
            <person name="Toshchakov S.V."/>
            <person name="Elcheninov A.G."/>
            <person name="Kublanov I.V."/>
        </authorList>
    </citation>
    <scope>NUCLEOTIDE SEQUENCE [LARGE SCALE GENOMIC DNA]</scope>
    <source>
        <strain evidence="1 2">3753O</strain>
    </source>
</reference>
<dbReference type="RefSeq" id="WP_158066078.1">
    <property type="nucleotide sequence ID" value="NZ_CP042829.1"/>
</dbReference>
<evidence type="ECO:0000313" key="2">
    <source>
        <dbReference type="Proteomes" id="UP000326331"/>
    </source>
</evidence>
<name>A0ABX6BYT5_9CHLR</name>
<evidence type="ECO:0008006" key="3">
    <source>
        <dbReference type="Google" id="ProtNLM"/>
    </source>
</evidence>
<proteinExistence type="predicted"/>
<protein>
    <recommendedName>
        <fullName evidence="3">UVR domain-containing protein</fullName>
    </recommendedName>
</protein>
<dbReference type="EMBL" id="CP042829">
    <property type="protein sequence ID" value="QFG02142.1"/>
    <property type="molecule type" value="Genomic_DNA"/>
</dbReference>
<dbReference type="Proteomes" id="UP000326331">
    <property type="component" value="Chromosome"/>
</dbReference>
<sequence>MVARPGRPISTQGLLEEAKVQALALRHELEPHDQWEAAALEVAEILIAEERLVEAQRLIRRLRERDRWENQRHAEIDAVWRERA</sequence>
<gene>
    <name evidence="1" type="ORF">Tbon_02135</name>
</gene>